<dbReference type="EMBL" id="CP064981">
    <property type="protein sequence ID" value="QQR92156.1"/>
    <property type="molecule type" value="Genomic_DNA"/>
</dbReference>
<dbReference type="GO" id="GO:0005524">
    <property type="term" value="F:ATP binding"/>
    <property type="evidence" value="ECO:0007669"/>
    <property type="project" value="InterPro"/>
</dbReference>
<organism evidence="5">
    <name type="scientific">Candidatus Iainarchaeum sp</name>
    <dbReference type="NCBI Taxonomy" id="3101447"/>
    <lineage>
        <taxon>Archaea</taxon>
        <taxon>Candidatus Iainarchaeota</taxon>
        <taxon>Candidatus Iainarchaeia</taxon>
        <taxon>Candidatus Iainarchaeales</taxon>
        <taxon>Candidatus Iainarchaeaceae</taxon>
        <taxon>Candidatus Iainarchaeum</taxon>
    </lineage>
</organism>
<dbReference type="GO" id="GO:0016887">
    <property type="term" value="F:ATP hydrolysis activity"/>
    <property type="evidence" value="ECO:0007669"/>
    <property type="project" value="InterPro"/>
</dbReference>
<dbReference type="InterPro" id="IPR003395">
    <property type="entry name" value="RecF/RecN/SMC_N"/>
</dbReference>
<dbReference type="AlphaFoldDB" id="A0A7T9DJ23"/>
<dbReference type="PIRSF" id="PIRSF005719">
    <property type="entry name" value="SMC"/>
    <property type="match status" value="1"/>
</dbReference>
<dbReference type="Gene3D" id="1.10.287.510">
    <property type="entry name" value="Helix hairpin bin"/>
    <property type="match status" value="1"/>
</dbReference>
<dbReference type="Gene3D" id="3.40.50.300">
    <property type="entry name" value="P-loop containing nucleotide triphosphate hydrolases"/>
    <property type="match status" value="2"/>
</dbReference>
<sequence length="1005" mass="115111">MIRLTKLRMKNFKSFRNAAITFSNGFTAIAGANGSGKSNVMDAVLFALGETSLKSLRAGRLTDLVNTGSSDGYAVVNITLEEGDKAYDISRTIDKQGKSVYRLGEKRVTLNEISNLLQELGLSADGHNMVVQGDLLKIIDMNPIERRGLIDEVAGLQEFEAKKAEAMKDLDKVERKIKDITIVLNERVAVVEQLSKERQIAQRYTQLEKELRETKGTILHTEAKELNARLKKILDEQMEIIEKKEEAHAKRQVTLTQINGLEKELNELDAQLIGVKRQAFESLGKSVEEQKAEIKVSEERLLHLQRRKQELEQEKVELKALVEKANQAIVQKKSEMEKHAAELKELMEKLTPLQAKKDETLKKKMELLHHSQELEKELSTQRDALTQFREKIAGLNAKMDSARKEKEMRENMHARMQMELSRAQAEMKNLEKDLHEIEKIHKRFPNIAKEKQRLQEAFADLEKQIAEHKGMAFSHSSSIEQLHKTKANCPICERDLPKELKDSLHKQKETMHKQALAHVEKLEAQRVKLHEEMDSLRKAEGDLNHFSHSQTRSQHLKEQEKLITKELETLKKQSPASNENEWNEQRKELESQLQQAKSEVEKTEAKLLKVRDQLHQTTMDEQLANFSNQRAQLEKKHFMLQTELEIPQNAIAQSKAREKAMKEEEKTAQEQIKTEETRQKALHKALVDAEAAYQSALSANQSLVRKREQLYERVNNEREKERTWQEKGYRLESQLSELKIDQSKYDTRLVDVNEELKHYEGVKFLEGMEQVELKKRIPVLEHEIKQLGAINMRALEDFGHYEKEVLDIRDKAQVLSEERLAVLDMIKGIDVKRGEAFMETFDEINKNFNRLYTSFFDGTANLSLTNPAAPLESGLIIEAKHGSENRLKNIDSMSGGEKSMTVLAFIFAVQLYEPAPFYFFDEVDAALDMNNSVKIAMLIKEMSKASQFVMVTHNDAVVKAADQIMGVTKSNTVSTVLGLKLEKAIAEGFISSDGYNRTDGETANE</sequence>
<feature type="coiled-coil region" evidence="2">
    <location>
        <begin position="156"/>
        <end position="471"/>
    </location>
</feature>
<gene>
    <name evidence="5" type="ORF">IPJ89_03270</name>
</gene>
<name>A0A7T9DJ23_9ARCH</name>
<feature type="domain" description="RecF/RecN/SMC N-terminal" evidence="4">
    <location>
        <begin position="4"/>
        <end position="973"/>
    </location>
</feature>
<evidence type="ECO:0000259" key="4">
    <source>
        <dbReference type="Pfam" id="PF02463"/>
    </source>
</evidence>
<dbReference type="Pfam" id="PF02463">
    <property type="entry name" value="SMC_N"/>
    <property type="match status" value="1"/>
</dbReference>
<dbReference type="Proteomes" id="UP000596004">
    <property type="component" value="Chromosome"/>
</dbReference>
<reference evidence="5" key="1">
    <citation type="submission" date="2020-11" db="EMBL/GenBank/DDBJ databases">
        <title>Connecting structure to function with the recovery of over 1000 high-quality activated sludge metagenome-assembled genomes encoding full-length rRNA genes using long-read sequencing.</title>
        <authorList>
            <person name="Singleton C.M."/>
            <person name="Petriglieri F."/>
            <person name="Kristensen J.M."/>
            <person name="Kirkegaard R.H."/>
            <person name="Michaelsen T.Y."/>
            <person name="Andersen M.H."/>
            <person name="Karst S.M."/>
            <person name="Dueholm M.S."/>
            <person name="Nielsen P.H."/>
            <person name="Albertsen M."/>
        </authorList>
    </citation>
    <scope>NUCLEOTIDE SEQUENCE</scope>
    <source>
        <strain evidence="5">Fred_18-Q3-R57-64_BAT3C.431</strain>
    </source>
</reference>
<dbReference type="InterPro" id="IPR024704">
    <property type="entry name" value="SMC"/>
</dbReference>
<proteinExistence type="predicted"/>
<protein>
    <submittedName>
        <fullName evidence="5">Chromosome segregation protein SMC</fullName>
    </submittedName>
</protein>
<evidence type="ECO:0000313" key="5">
    <source>
        <dbReference type="EMBL" id="QQR92156.1"/>
    </source>
</evidence>
<dbReference type="PANTHER" id="PTHR43977">
    <property type="entry name" value="STRUCTURAL MAINTENANCE OF CHROMOSOMES PROTEIN 3"/>
    <property type="match status" value="1"/>
</dbReference>
<dbReference type="InterPro" id="IPR027417">
    <property type="entry name" value="P-loop_NTPase"/>
</dbReference>
<evidence type="ECO:0000256" key="3">
    <source>
        <dbReference type="SAM" id="MobiDB-lite"/>
    </source>
</evidence>
<feature type="region of interest" description="Disordered" evidence="3">
    <location>
        <begin position="571"/>
        <end position="593"/>
    </location>
</feature>
<dbReference type="SUPFAM" id="SSF52540">
    <property type="entry name" value="P-loop containing nucleoside triphosphate hydrolases"/>
    <property type="match status" value="2"/>
</dbReference>
<accession>A0A7T9DJ23</accession>
<evidence type="ECO:0000256" key="2">
    <source>
        <dbReference type="SAM" id="Coils"/>
    </source>
</evidence>
<dbReference type="SUPFAM" id="SSF75712">
    <property type="entry name" value="Rad50 coiled-coil Zn hook"/>
    <property type="match status" value="1"/>
</dbReference>
<keyword evidence="1 2" id="KW-0175">Coiled coil</keyword>
<evidence type="ECO:0000256" key="1">
    <source>
        <dbReference type="ARBA" id="ARBA00023054"/>
    </source>
</evidence>